<evidence type="ECO:0000256" key="1">
    <source>
        <dbReference type="SAM" id="Phobius"/>
    </source>
</evidence>
<proteinExistence type="predicted"/>
<organism evidence="2 3">
    <name type="scientific">Obba rivulosa</name>
    <dbReference type="NCBI Taxonomy" id="1052685"/>
    <lineage>
        <taxon>Eukaryota</taxon>
        <taxon>Fungi</taxon>
        <taxon>Dikarya</taxon>
        <taxon>Basidiomycota</taxon>
        <taxon>Agaricomycotina</taxon>
        <taxon>Agaricomycetes</taxon>
        <taxon>Polyporales</taxon>
        <taxon>Gelatoporiaceae</taxon>
        <taxon>Obba</taxon>
    </lineage>
</organism>
<keyword evidence="3" id="KW-1185">Reference proteome</keyword>
<dbReference type="AlphaFoldDB" id="A0A8E2AZG6"/>
<name>A0A8E2AZG6_9APHY</name>
<gene>
    <name evidence="2" type="ORF">OBBRIDRAFT_95045</name>
</gene>
<sequence length="78" mass="9144">MLLMPFSDILSYVTLSCISMTVICTVILVYLLIRMDTHSCPCLQFFPLPNIWTVVHRSGIMIELTSFHDKMYRWKPMT</sequence>
<feature type="transmembrane region" description="Helical" evidence="1">
    <location>
        <begin position="12"/>
        <end position="33"/>
    </location>
</feature>
<evidence type="ECO:0000313" key="2">
    <source>
        <dbReference type="EMBL" id="OCH88320.1"/>
    </source>
</evidence>
<dbReference type="Proteomes" id="UP000250043">
    <property type="component" value="Unassembled WGS sequence"/>
</dbReference>
<evidence type="ECO:0000313" key="3">
    <source>
        <dbReference type="Proteomes" id="UP000250043"/>
    </source>
</evidence>
<protein>
    <submittedName>
        <fullName evidence="2">Uncharacterized protein</fullName>
    </submittedName>
</protein>
<keyword evidence="1" id="KW-0812">Transmembrane</keyword>
<keyword evidence="1" id="KW-1133">Transmembrane helix</keyword>
<keyword evidence="1" id="KW-0472">Membrane</keyword>
<reference evidence="2 3" key="1">
    <citation type="submission" date="2016-07" db="EMBL/GenBank/DDBJ databases">
        <title>Draft genome of the white-rot fungus Obba rivulosa 3A-2.</title>
        <authorList>
            <consortium name="DOE Joint Genome Institute"/>
            <person name="Miettinen O."/>
            <person name="Riley R."/>
            <person name="Acob R."/>
            <person name="Barry K."/>
            <person name="Cullen D."/>
            <person name="De Vries R."/>
            <person name="Hainaut M."/>
            <person name="Hatakka A."/>
            <person name="Henrissat B."/>
            <person name="Hilden K."/>
            <person name="Kuo R."/>
            <person name="Labutti K."/>
            <person name="Lipzen A."/>
            <person name="Makela M.R."/>
            <person name="Sandor L."/>
            <person name="Spatafora J.W."/>
            <person name="Grigoriev I.V."/>
            <person name="Hibbett D.S."/>
        </authorList>
    </citation>
    <scope>NUCLEOTIDE SEQUENCE [LARGE SCALE GENOMIC DNA]</scope>
    <source>
        <strain evidence="2 3">3A-2</strain>
    </source>
</reference>
<accession>A0A8E2AZG6</accession>
<dbReference type="EMBL" id="KV722456">
    <property type="protein sequence ID" value="OCH88320.1"/>
    <property type="molecule type" value="Genomic_DNA"/>
</dbReference>